<organism evidence="2 3">
    <name type="scientific">Brassica campestris</name>
    <name type="common">Field mustard</name>
    <dbReference type="NCBI Taxonomy" id="3711"/>
    <lineage>
        <taxon>Eukaryota</taxon>
        <taxon>Viridiplantae</taxon>
        <taxon>Streptophyta</taxon>
        <taxon>Embryophyta</taxon>
        <taxon>Tracheophyta</taxon>
        <taxon>Spermatophyta</taxon>
        <taxon>Magnoliopsida</taxon>
        <taxon>eudicotyledons</taxon>
        <taxon>Gunneridae</taxon>
        <taxon>Pentapetalae</taxon>
        <taxon>rosids</taxon>
        <taxon>malvids</taxon>
        <taxon>Brassicales</taxon>
        <taxon>Brassicaceae</taxon>
        <taxon>Brassiceae</taxon>
        <taxon>Brassica</taxon>
    </lineage>
</organism>
<evidence type="ECO:0000313" key="3">
    <source>
        <dbReference type="Proteomes" id="UP000011750"/>
    </source>
</evidence>
<evidence type="ECO:0000256" key="1">
    <source>
        <dbReference type="SAM" id="MobiDB-lite"/>
    </source>
</evidence>
<dbReference type="EnsemblPlants" id="Bra025155.1">
    <property type="protein sequence ID" value="Bra025155.1-P"/>
    <property type="gene ID" value="Bra025155"/>
</dbReference>
<dbReference type="HOGENOM" id="CLU_2999310_0_0_1"/>
<evidence type="ECO:0000313" key="2">
    <source>
        <dbReference type="EnsemblPlants" id="Bra025155.1-P"/>
    </source>
</evidence>
<feature type="compositionally biased region" description="Basic and acidic residues" evidence="1">
    <location>
        <begin position="41"/>
        <end position="57"/>
    </location>
</feature>
<name>M4E8P9_BRACM</name>
<reference evidence="2 3" key="2">
    <citation type="journal article" date="2018" name="Hortic Res">
        <title>Improved Brassica rapa reference genome by single-molecule sequencing and chromosome conformation capture technologies.</title>
        <authorList>
            <person name="Zhang L."/>
            <person name="Cai X."/>
            <person name="Wu J."/>
            <person name="Liu M."/>
            <person name="Grob S."/>
            <person name="Cheng F."/>
            <person name="Liang J."/>
            <person name="Cai C."/>
            <person name="Liu Z."/>
            <person name="Liu B."/>
            <person name="Wang F."/>
            <person name="Li S."/>
            <person name="Liu F."/>
            <person name="Li X."/>
            <person name="Cheng L."/>
            <person name="Yang W."/>
            <person name="Li M.H."/>
            <person name="Grossniklaus U."/>
            <person name="Zheng H."/>
            <person name="Wang X."/>
        </authorList>
    </citation>
    <scope>NUCLEOTIDE SEQUENCE [LARGE SCALE GENOMIC DNA]</scope>
    <source>
        <strain evidence="2 3">cv. Chiifu-401-42</strain>
    </source>
</reference>
<feature type="region of interest" description="Disordered" evidence="1">
    <location>
        <begin position="32"/>
        <end position="57"/>
    </location>
</feature>
<dbReference type="Gramene" id="Bra025155.1">
    <property type="protein sequence ID" value="Bra025155.1-P"/>
    <property type="gene ID" value="Bra025155"/>
</dbReference>
<accession>M4E8P9</accession>
<protein>
    <submittedName>
        <fullName evidence="2">Uncharacterized protein</fullName>
    </submittedName>
</protein>
<keyword evidence="3" id="KW-1185">Reference proteome</keyword>
<dbReference type="InParanoid" id="M4E8P9"/>
<reference evidence="2" key="3">
    <citation type="submission" date="2023-03" db="UniProtKB">
        <authorList>
            <consortium name="EnsemblPlants"/>
        </authorList>
    </citation>
    <scope>IDENTIFICATION</scope>
    <source>
        <strain evidence="2">cv. Chiifu-401-42</strain>
    </source>
</reference>
<dbReference type="AlphaFoldDB" id="M4E8P9"/>
<dbReference type="Proteomes" id="UP000011750">
    <property type="component" value="Chromosome A06"/>
</dbReference>
<reference evidence="2 3" key="1">
    <citation type="journal article" date="2011" name="Nat. Genet.">
        <title>The genome of the mesopolyploid crop species Brassica rapa.</title>
        <authorList>
            <consortium name="Brassica rapa Genome Sequencing Project Consortium"/>
            <person name="Wang X."/>
            <person name="Wang H."/>
            <person name="Wang J."/>
            <person name="Sun R."/>
            <person name="Wu J."/>
            <person name="Liu S."/>
            <person name="Bai Y."/>
            <person name="Mun J.H."/>
            <person name="Bancroft I."/>
            <person name="Cheng F."/>
            <person name="Huang S."/>
            <person name="Li X."/>
            <person name="Hua W."/>
            <person name="Wang J."/>
            <person name="Wang X."/>
            <person name="Freeling M."/>
            <person name="Pires J.C."/>
            <person name="Paterson A.H."/>
            <person name="Chalhoub B."/>
            <person name="Wang B."/>
            <person name="Hayward A."/>
            <person name="Sharpe A.G."/>
            <person name="Park B.S."/>
            <person name="Weisshaar B."/>
            <person name="Liu B."/>
            <person name="Li B."/>
            <person name="Liu B."/>
            <person name="Tong C."/>
            <person name="Song C."/>
            <person name="Duran C."/>
            <person name="Peng C."/>
            <person name="Geng C."/>
            <person name="Koh C."/>
            <person name="Lin C."/>
            <person name="Edwards D."/>
            <person name="Mu D."/>
            <person name="Shen D."/>
            <person name="Soumpourou E."/>
            <person name="Li F."/>
            <person name="Fraser F."/>
            <person name="Conant G."/>
            <person name="Lassalle G."/>
            <person name="King G.J."/>
            <person name="Bonnema G."/>
            <person name="Tang H."/>
            <person name="Wang H."/>
            <person name="Belcram H."/>
            <person name="Zhou H."/>
            <person name="Hirakawa H."/>
            <person name="Abe H."/>
            <person name="Guo H."/>
            <person name="Wang H."/>
            <person name="Jin H."/>
            <person name="Parkin I.A."/>
            <person name="Batley J."/>
            <person name="Kim J.S."/>
            <person name="Just J."/>
            <person name="Li J."/>
            <person name="Xu J."/>
            <person name="Deng J."/>
            <person name="Kim J.A."/>
            <person name="Li J."/>
            <person name="Yu J."/>
            <person name="Meng J."/>
            <person name="Wang J."/>
            <person name="Min J."/>
            <person name="Poulain J."/>
            <person name="Wang J."/>
            <person name="Hatakeyama K."/>
            <person name="Wu K."/>
            <person name="Wang L."/>
            <person name="Fang L."/>
            <person name="Trick M."/>
            <person name="Links M.G."/>
            <person name="Zhao M."/>
            <person name="Jin M."/>
            <person name="Ramchiary N."/>
            <person name="Drou N."/>
            <person name="Berkman P.J."/>
            <person name="Cai Q."/>
            <person name="Huang Q."/>
            <person name="Li R."/>
            <person name="Tabata S."/>
            <person name="Cheng S."/>
            <person name="Zhang S."/>
            <person name="Zhang S."/>
            <person name="Huang S."/>
            <person name="Sato S."/>
            <person name="Sun S."/>
            <person name="Kwon S.J."/>
            <person name="Choi S.R."/>
            <person name="Lee T.H."/>
            <person name="Fan W."/>
            <person name="Zhao X."/>
            <person name="Tan X."/>
            <person name="Xu X."/>
            <person name="Wang Y."/>
            <person name="Qiu Y."/>
            <person name="Yin Y."/>
            <person name="Li Y."/>
            <person name="Du Y."/>
            <person name="Liao Y."/>
            <person name="Lim Y."/>
            <person name="Narusaka Y."/>
            <person name="Wang Y."/>
            <person name="Wang Z."/>
            <person name="Li Z."/>
            <person name="Wang Z."/>
            <person name="Xiong Z."/>
            <person name="Zhang Z."/>
        </authorList>
    </citation>
    <scope>NUCLEOTIDE SEQUENCE [LARGE SCALE GENOMIC DNA]</scope>
    <source>
        <strain evidence="2 3">cv. Chiifu-401-42</strain>
    </source>
</reference>
<proteinExistence type="predicted"/>
<sequence length="57" mass="6371">MMSELQSKIESLLDKRCILEALRILRTWVEDEAKSGQGRAKVLEEAGDKDGNGIDHS</sequence>